<reference evidence="1" key="1">
    <citation type="submission" date="2021-05" db="EMBL/GenBank/DDBJ databases">
        <authorList>
            <person name="Scholz U."/>
            <person name="Mascher M."/>
            <person name="Fiebig A."/>
        </authorList>
    </citation>
    <scope>NUCLEOTIDE SEQUENCE [LARGE SCALE GENOMIC DNA]</scope>
</reference>
<proteinExistence type="predicted"/>
<name>A0ACD5UCU6_AVESA</name>
<reference evidence="1" key="2">
    <citation type="submission" date="2025-09" db="UniProtKB">
        <authorList>
            <consortium name="EnsemblPlants"/>
        </authorList>
    </citation>
    <scope>IDENTIFICATION</scope>
</reference>
<evidence type="ECO:0000313" key="1">
    <source>
        <dbReference type="EnsemblPlants" id="AVESA.00010b.r2.2AG0230930.1.CDS.1"/>
    </source>
</evidence>
<dbReference type="EnsemblPlants" id="AVESA.00010b.r2.2AG0230930.1">
    <property type="protein sequence ID" value="AVESA.00010b.r2.2AG0230930.1.CDS.1"/>
    <property type="gene ID" value="AVESA.00010b.r2.2AG0230930"/>
</dbReference>
<sequence>METEIMVRDSPEMPQDVLLDIFALLEIPDLTRAGSVCSTWRSAYTTLCSQPELYKRPQTPCLFYTSDSAGENAACLYSLAEKRVYSLTLPDPPIRSRYLIGSSHGWLVTADERSELHLVNLITGQQIALPSVITNESVKPIFDDAGTINEYELSEPMHDYDLDIQYIGHYETIHALDKLRDFFYFKTFIFPDPSTGSYIIVLIHGRSLQISFARVGDCKWTLLPPGWDYQQCIYMDGLLYAFTRFGRVDTFDLTGPTFTMNTITDDMKNYIRGCMYVVQAPCGNLLQVRRDYELIDTDDNKVTRETQKISFYKVDLAAKELMEMKYLHDQVLFLGYNQSQYLNAKDFPQLKPNCVYFTDDESCVSKYKNNCRDIGVLNLENDTREEILPQLWCSWPSPIWITPSLTRMNWSCTNT</sequence>
<dbReference type="Proteomes" id="UP001732700">
    <property type="component" value="Chromosome 2A"/>
</dbReference>
<protein>
    <submittedName>
        <fullName evidence="1">Uncharacterized protein</fullName>
    </submittedName>
</protein>
<organism evidence="1 2">
    <name type="scientific">Avena sativa</name>
    <name type="common">Oat</name>
    <dbReference type="NCBI Taxonomy" id="4498"/>
    <lineage>
        <taxon>Eukaryota</taxon>
        <taxon>Viridiplantae</taxon>
        <taxon>Streptophyta</taxon>
        <taxon>Embryophyta</taxon>
        <taxon>Tracheophyta</taxon>
        <taxon>Spermatophyta</taxon>
        <taxon>Magnoliopsida</taxon>
        <taxon>Liliopsida</taxon>
        <taxon>Poales</taxon>
        <taxon>Poaceae</taxon>
        <taxon>BOP clade</taxon>
        <taxon>Pooideae</taxon>
        <taxon>Poodae</taxon>
        <taxon>Poeae</taxon>
        <taxon>Poeae Chloroplast Group 1 (Aveneae type)</taxon>
        <taxon>Aveninae</taxon>
        <taxon>Avena</taxon>
    </lineage>
</organism>
<keyword evidence="2" id="KW-1185">Reference proteome</keyword>
<accession>A0ACD5UCU6</accession>
<evidence type="ECO:0000313" key="2">
    <source>
        <dbReference type="Proteomes" id="UP001732700"/>
    </source>
</evidence>